<dbReference type="EMBL" id="CCYA01000248">
    <property type="protein sequence ID" value="CEH14818.1"/>
    <property type="molecule type" value="Genomic_DNA"/>
</dbReference>
<evidence type="ECO:0000313" key="1">
    <source>
        <dbReference type="EMBL" id="CEH14818.1"/>
    </source>
</evidence>
<dbReference type="Proteomes" id="UP000054845">
    <property type="component" value="Unassembled WGS sequence"/>
</dbReference>
<proteinExistence type="predicted"/>
<accession>A0A0N7L9V2</accession>
<evidence type="ECO:0000313" key="2">
    <source>
        <dbReference type="Proteomes" id="UP000054845"/>
    </source>
</evidence>
<organism evidence="1 2">
    <name type="scientific">Ceraceosorus bombacis</name>
    <dbReference type="NCBI Taxonomy" id="401625"/>
    <lineage>
        <taxon>Eukaryota</taxon>
        <taxon>Fungi</taxon>
        <taxon>Dikarya</taxon>
        <taxon>Basidiomycota</taxon>
        <taxon>Ustilaginomycotina</taxon>
        <taxon>Exobasidiomycetes</taxon>
        <taxon>Ceraceosorales</taxon>
        <taxon>Ceraceosoraceae</taxon>
        <taxon>Ceraceosorus</taxon>
    </lineage>
</organism>
<keyword evidence="2" id="KW-1185">Reference proteome</keyword>
<dbReference type="AlphaFoldDB" id="A0A0N7L9V2"/>
<dbReference type="SUPFAM" id="SSF63829">
    <property type="entry name" value="Calcium-dependent phosphotriesterase"/>
    <property type="match status" value="1"/>
</dbReference>
<name>A0A0N7L9V2_9BASI</name>
<protein>
    <submittedName>
        <fullName evidence="1">WD40/YVTN repeat-like-containing domain</fullName>
    </submittedName>
</protein>
<sequence length="559" mass="63554">MSSLASKHLAARHESNLTRPRHWIVSDEHIWRNIAYAWGLLESPTSPVPTWKTEDMFLGHAHATYDSLASATGYFDEVTTYESLCRHHARLTSAWDASSSFVEHLMAPPAKRHHPSPTGLLSNEEYLRDARITGTSRSGELYLALFETRATGRHVSRASITARGKFSGAVTARSQPLRVPSKIEMPDPVRLSHRQLEDIFFEITERHTSDGRLLQALEVWKNAGDHYEIVGELTLPTSSEAVTALGMRYPDCVALSYDGGGEYYCIAWDLRNFETYPILVLTECDEVSAIDFDRSANLLFVTDSQDVQIYSLVDGSLLASWVCLPLDFEVPSLGTPALEFEAPWYLQASQIWLGTTYLSHSPITLPKVELTTHWRALEQTALAPVTLGRSYIWGITLLRPYSKMIDPRGRHLIRVAILHYHVFGESIRDVKNVWFRHQATANSRICQVMSTEGTSSKRKKEHVFVIDLDSRRLDTHKTVREHPFEDVKVWHIQTRVFRRNDSRHTEFWSDRLLDLHLDATTLWTNHYNAGLEYIDIGCLAKFSRHAPAVQSANDSAEDS</sequence>
<reference evidence="1 2" key="1">
    <citation type="submission" date="2014-09" db="EMBL/GenBank/DDBJ databases">
        <authorList>
            <person name="Magalhaes I.L.F."/>
            <person name="Oliveira U."/>
            <person name="Santos F.R."/>
            <person name="Vidigal T.H.D.A."/>
            <person name="Brescovit A.D."/>
            <person name="Santos A.J."/>
        </authorList>
    </citation>
    <scope>NUCLEOTIDE SEQUENCE [LARGE SCALE GENOMIC DNA]</scope>
</reference>